<organism evidence="2 3">
    <name type="scientific">Brachionus plicatilis</name>
    <name type="common">Marine rotifer</name>
    <name type="synonym">Brachionus muelleri</name>
    <dbReference type="NCBI Taxonomy" id="10195"/>
    <lineage>
        <taxon>Eukaryota</taxon>
        <taxon>Metazoa</taxon>
        <taxon>Spiralia</taxon>
        <taxon>Gnathifera</taxon>
        <taxon>Rotifera</taxon>
        <taxon>Eurotatoria</taxon>
        <taxon>Monogononta</taxon>
        <taxon>Pseudotrocha</taxon>
        <taxon>Ploima</taxon>
        <taxon>Brachionidae</taxon>
        <taxon>Brachionus</taxon>
    </lineage>
</organism>
<accession>A0A3M7SYV5</accession>
<dbReference type="EMBL" id="REGN01000570">
    <property type="protein sequence ID" value="RNA40896.1"/>
    <property type="molecule type" value="Genomic_DNA"/>
</dbReference>
<dbReference type="AlphaFoldDB" id="A0A3M7SYV5"/>
<dbReference type="OrthoDB" id="10527551at2759"/>
<reference evidence="2 3" key="1">
    <citation type="journal article" date="2018" name="Sci. Rep.">
        <title>Genomic signatures of local adaptation to the degree of environmental predictability in rotifers.</title>
        <authorList>
            <person name="Franch-Gras L."/>
            <person name="Hahn C."/>
            <person name="Garcia-Roger E.M."/>
            <person name="Carmona M.J."/>
            <person name="Serra M."/>
            <person name="Gomez A."/>
        </authorList>
    </citation>
    <scope>NUCLEOTIDE SEQUENCE [LARGE SCALE GENOMIC DNA]</scope>
    <source>
        <strain evidence="2">HYR1</strain>
    </source>
</reference>
<keyword evidence="3" id="KW-1185">Reference proteome</keyword>
<evidence type="ECO:0000313" key="3">
    <source>
        <dbReference type="Proteomes" id="UP000276133"/>
    </source>
</evidence>
<feature type="coiled-coil region" evidence="1">
    <location>
        <begin position="146"/>
        <end position="173"/>
    </location>
</feature>
<proteinExistence type="predicted"/>
<keyword evidence="1" id="KW-0175">Coiled coil</keyword>
<protein>
    <submittedName>
        <fullName evidence="2">Uncharacterized protein</fullName>
    </submittedName>
</protein>
<gene>
    <name evidence="2" type="ORF">BpHYR1_010724</name>
</gene>
<evidence type="ECO:0000256" key="1">
    <source>
        <dbReference type="SAM" id="Coils"/>
    </source>
</evidence>
<feature type="coiled-coil region" evidence="1">
    <location>
        <begin position="46"/>
        <end position="73"/>
    </location>
</feature>
<evidence type="ECO:0000313" key="2">
    <source>
        <dbReference type="EMBL" id="RNA40896.1"/>
    </source>
</evidence>
<sequence length="542" mass="63038">MSSLIMETSKANFNDFEKNLNYNFTTTSINKNFVDDSSMEKKFYQFRKLFQSLEDIESNLGQLNERNSRYNATCSQENVISANTRLARSESCDYSREKNPFYSASMKSVKFKDLDRFSPICRSNGDNITKEISDLKSKINCIRESNSSIKITKNQLQNQIENLQDNISKSLKKSGTMTNSFERIDSQFFEINRILNDLNESKALLRKTRIRQNDARESMSPTFKENQPVSLTVKLNAEPEKPENFEFEKLMAELEHCRRENLKLKSKLSNIEIKNEKDEFLKKMSSSCLFNDVPNHAETQILKENLDHLSTENSSLKSELDQIKNFNKNELARIRNEFDVLKDSHFNEIKLKSKTNRDLQSEISSLKSKLKQEENIKEKMRADFEQEMDSAKVRFETELNRQNSLMQSKYDDMLKEMENFNKLVNQLQNDKYDLINIIKKDRAKKKAILTEKCTTTTTTKLSQNINKASQSQMTSSLNDFCESTILSLNNAEKVNLKETKKDTLHSSTLIYDTGNHSRNLPVRYVTSYNLSPSRKVFETNAI</sequence>
<feature type="coiled-coil region" evidence="1">
    <location>
        <begin position="356"/>
        <end position="430"/>
    </location>
</feature>
<name>A0A3M7SYV5_BRAPC</name>
<comment type="caution">
    <text evidence="2">The sequence shown here is derived from an EMBL/GenBank/DDBJ whole genome shotgun (WGS) entry which is preliminary data.</text>
</comment>
<dbReference type="Proteomes" id="UP000276133">
    <property type="component" value="Unassembled WGS sequence"/>
</dbReference>
<feature type="coiled-coil region" evidence="1">
    <location>
        <begin position="247"/>
        <end position="274"/>
    </location>
</feature>